<organism evidence="1">
    <name type="scientific">viral metagenome</name>
    <dbReference type="NCBI Taxonomy" id="1070528"/>
    <lineage>
        <taxon>unclassified sequences</taxon>
        <taxon>metagenomes</taxon>
        <taxon>organismal metagenomes</taxon>
    </lineage>
</organism>
<sequence>MEIINNFNFSYINGEDKRSPNAFDIALNTIFVLTGIRPAFMVQSIDYQDQRVFKRILTLIFKSEELIGVQIDQGVIILRSDRPDLLQLIQEYENTDSDSILGQILGYPCYAEFDPTIEQKFYSIGIKGNPYTDIMTNGCKTERNVRKMYRLFKRMQKVANKLNVELTFSN</sequence>
<accession>A0A6C0EKN4</accession>
<dbReference type="EMBL" id="MN738879">
    <property type="protein sequence ID" value="QHT29607.1"/>
    <property type="molecule type" value="Genomic_DNA"/>
</dbReference>
<name>A0A6C0EKN4_9ZZZZ</name>
<reference evidence="1" key="1">
    <citation type="journal article" date="2020" name="Nature">
        <title>Giant virus diversity and host interactions through global metagenomics.</title>
        <authorList>
            <person name="Schulz F."/>
            <person name="Roux S."/>
            <person name="Paez-Espino D."/>
            <person name="Jungbluth S."/>
            <person name="Walsh D.A."/>
            <person name="Denef V.J."/>
            <person name="McMahon K.D."/>
            <person name="Konstantinidis K.T."/>
            <person name="Eloe-Fadrosh E.A."/>
            <person name="Kyrpides N.C."/>
            <person name="Woyke T."/>
        </authorList>
    </citation>
    <scope>NUCLEOTIDE SEQUENCE</scope>
    <source>
        <strain evidence="1">GVMAG-M-3300005589-24</strain>
    </source>
</reference>
<protein>
    <submittedName>
        <fullName evidence="1">Uncharacterized protein</fullName>
    </submittedName>
</protein>
<evidence type="ECO:0000313" key="1">
    <source>
        <dbReference type="EMBL" id="QHT29607.1"/>
    </source>
</evidence>
<proteinExistence type="predicted"/>
<dbReference type="AlphaFoldDB" id="A0A6C0EKN4"/>